<sequence length="952" mass="105272">MTTQSLERVDLDVLNRIADRAFAQMIAMIHIANNRKDKQPGDPKVGGHPAACASCFHLLGALHLVVREVDDFVACKPHASPIDHAYHNLLRLFRRQDGTWLTDEDGKAAMERLRKFAEAGQSDVFQSYHAKTDPDSFHFLPSGTVGIPPVNSIYLALAHRFAADHGHEVPKHAHFWSLMGDSEFREGSLLEAMPEAAERELGNVTWIIDYNRQSLDGTRITNEGGTDLKDCDRIERTALANGWKVIQLRHGRYRQELFELEGGGELRRVIEHDLTDYEFQLLLFRRDAAQTRSMIGAKSAEAGKLLESLSDEEVLRAIGDVGAHDMEVVIEALEQSRTEPEVPYLIIAHTIKGWGLECFADPANHSSLPSKQEVTEILERNGLSWDDPFAHFDEGSDEAAFLAERQERFRDGIEDRTDRARRQRDGYRQRADDAGGTPETLAIDLSMFPMVHTQQMWGQLAAKLIRIGTHGQGGAPLGGAASAEKELTEFEARWQPAAELFMTLSPDVGTSTNIAPTMNSRIYGPGGEVADGDDSGNADSHDNEFKARHPELATRAQAFTRHVRFEIAEANAMSAAGSFGMMGKLTGVPLMPVMTVYDFFLKRALDQLYYNLYWGAEFVIIGTPSGVTLSPEGAQHSWKSDIQMPNLIAWEPFYAVEVDWILSDAIARQIEERNEGRSGVLIRGVTRALKQSEMLEHLRRHANHKAQLPAGVTLTPSDSELLDQGTDEASLQAKPDSEILESVRRACLAGAYYLIDWRGYAGYEPGDNVVQLFSMGSVTTEAVEASRRLLERGIYANVIVVTSPDLLCGILADQEDYRHLRVELGIDGDLHLSTAEVVAEAELIGLAGRRVPIVAVCDGEAGLLDNLGSIVGVRQVTCAVRRFSKCGRPDQVYTYQHLDADALFDACGRVLAETALENIVVSESLRARLANGESGGPRPHWRELWPAGQGDS</sequence>
<dbReference type="KEGG" id="pbap:Pla133_21130"/>
<dbReference type="PANTHER" id="PTHR43825:SF4">
    <property type="entry name" value="PYRUVATE DEHYDROGENASE E1 COMPONENT"/>
    <property type="match status" value="1"/>
</dbReference>
<gene>
    <name evidence="2" type="primary">aceE</name>
    <name evidence="2" type="ORF">Pla133_21130</name>
</gene>
<keyword evidence="2" id="KW-0560">Oxidoreductase</keyword>
<reference evidence="2 3" key="1">
    <citation type="submission" date="2019-02" db="EMBL/GenBank/DDBJ databases">
        <title>Deep-cultivation of Planctomycetes and their phenomic and genomic characterization uncovers novel biology.</title>
        <authorList>
            <person name="Wiegand S."/>
            <person name="Jogler M."/>
            <person name="Boedeker C."/>
            <person name="Pinto D."/>
            <person name="Vollmers J."/>
            <person name="Rivas-Marin E."/>
            <person name="Kohn T."/>
            <person name="Peeters S.H."/>
            <person name="Heuer A."/>
            <person name="Rast P."/>
            <person name="Oberbeckmann S."/>
            <person name="Bunk B."/>
            <person name="Jeske O."/>
            <person name="Meyerdierks A."/>
            <person name="Storesund J.E."/>
            <person name="Kallscheuer N."/>
            <person name="Luecker S."/>
            <person name="Lage O.M."/>
            <person name="Pohl T."/>
            <person name="Merkel B.J."/>
            <person name="Hornburger P."/>
            <person name="Mueller R.-W."/>
            <person name="Bruemmer F."/>
            <person name="Labrenz M."/>
            <person name="Spormann A.M."/>
            <person name="Op den Camp H."/>
            <person name="Overmann J."/>
            <person name="Amann R."/>
            <person name="Jetten M.S.M."/>
            <person name="Mascher T."/>
            <person name="Medema M.H."/>
            <person name="Devos D.P."/>
            <person name="Kaster A.-K."/>
            <person name="Ovreas L."/>
            <person name="Rohde M."/>
            <person name="Galperin M.Y."/>
            <person name="Jogler C."/>
        </authorList>
    </citation>
    <scope>NUCLEOTIDE SEQUENCE [LARGE SCALE GENOMIC DNA]</scope>
    <source>
        <strain evidence="2 3">Pla133</strain>
    </source>
</reference>
<dbReference type="Gene3D" id="3.40.50.970">
    <property type="match status" value="2"/>
</dbReference>
<dbReference type="SUPFAM" id="SSF52922">
    <property type="entry name" value="TK C-terminal domain-like"/>
    <property type="match status" value="1"/>
</dbReference>
<dbReference type="PANTHER" id="PTHR43825">
    <property type="entry name" value="PYRUVATE DEHYDROGENASE E1 COMPONENT"/>
    <property type="match status" value="1"/>
</dbReference>
<dbReference type="AlphaFoldDB" id="A0A518BJA2"/>
<evidence type="ECO:0000313" key="2">
    <source>
        <dbReference type="EMBL" id="QDU67035.1"/>
    </source>
</evidence>
<proteinExistence type="predicted"/>
<protein>
    <submittedName>
        <fullName evidence="2">Pyruvate dehydrogenase E1 component</fullName>
        <ecNumber evidence="2">1.2.4.1</ecNumber>
    </submittedName>
</protein>
<dbReference type="InterPro" id="IPR009014">
    <property type="entry name" value="Transketo_C/PFOR_II"/>
</dbReference>
<accession>A0A518BJA2</accession>
<evidence type="ECO:0000256" key="1">
    <source>
        <dbReference type="SAM" id="MobiDB-lite"/>
    </source>
</evidence>
<dbReference type="EMBL" id="CP036287">
    <property type="protein sequence ID" value="QDU67035.1"/>
    <property type="molecule type" value="Genomic_DNA"/>
</dbReference>
<feature type="region of interest" description="Disordered" evidence="1">
    <location>
        <begin position="931"/>
        <end position="952"/>
    </location>
</feature>
<dbReference type="SUPFAM" id="SSF52518">
    <property type="entry name" value="Thiamin diphosphate-binding fold (THDP-binding)"/>
    <property type="match status" value="2"/>
</dbReference>
<dbReference type="InterPro" id="IPR029061">
    <property type="entry name" value="THDP-binding"/>
</dbReference>
<evidence type="ECO:0000313" key="3">
    <source>
        <dbReference type="Proteomes" id="UP000316921"/>
    </source>
</evidence>
<dbReference type="InterPro" id="IPR051157">
    <property type="entry name" value="PDH/Transketolase"/>
</dbReference>
<feature type="region of interest" description="Disordered" evidence="1">
    <location>
        <begin position="414"/>
        <end position="436"/>
    </location>
</feature>
<dbReference type="GO" id="GO:0004739">
    <property type="term" value="F:pyruvate dehydrogenase (acetyl-transferring) activity"/>
    <property type="evidence" value="ECO:0007669"/>
    <property type="project" value="UniProtKB-EC"/>
</dbReference>
<feature type="compositionally biased region" description="Basic and acidic residues" evidence="1">
    <location>
        <begin position="414"/>
        <end position="433"/>
    </location>
</feature>
<dbReference type="EC" id="1.2.4.1" evidence="2"/>
<dbReference type="Gene3D" id="3.40.50.920">
    <property type="match status" value="1"/>
</dbReference>
<keyword evidence="2" id="KW-0670">Pyruvate</keyword>
<keyword evidence="3" id="KW-1185">Reference proteome</keyword>
<dbReference type="Proteomes" id="UP000316921">
    <property type="component" value="Chromosome"/>
</dbReference>
<organism evidence="2 3">
    <name type="scientific">Engelhardtia mirabilis</name>
    <dbReference type="NCBI Taxonomy" id="2528011"/>
    <lineage>
        <taxon>Bacteria</taxon>
        <taxon>Pseudomonadati</taxon>
        <taxon>Planctomycetota</taxon>
        <taxon>Planctomycetia</taxon>
        <taxon>Planctomycetia incertae sedis</taxon>
        <taxon>Engelhardtia</taxon>
    </lineage>
</organism>
<dbReference type="RefSeq" id="WP_145064844.1">
    <property type="nucleotide sequence ID" value="NZ_CP036287.1"/>
</dbReference>
<name>A0A518BJA2_9BACT</name>